<dbReference type="EMBL" id="MN102114">
    <property type="protein sequence ID" value="QEP09185.1"/>
    <property type="molecule type" value="Genomic_DNA"/>
</dbReference>
<protein>
    <submittedName>
        <fullName evidence="4">Hypothetical chloroplast protein RF1</fullName>
    </submittedName>
</protein>
<feature type="region of interest" description="Disordered" evidence="2">
    <location>
        <begin position="888"/>
        <end position="907"/>
    </location>
</feature>
<feature type="compositionally biased region" description="Polar residues" evidence="2">
    <location>
        <begin position="892"/>
        <end position="907"/>
    </location>
</feature>
<feature type="region of interest" description="Disordered" evidence="2">
    <location>
        <begin position="485"/>
        <end position="506"/>
    </location>
</feature>
<feature type="transmembrane region" description="Helical" evidence="3">
    <location>
        <begin position="115"/>
        <end position="135"/>
    </location>
</feature>
<organism evidence="4">
    <name type="scientific">Chlorosarcinopsis eremi</name>
    <dbReference type="NCBI Taxonomy" id="332213"/>
    <lineage>
        <taxon>Eukaryota</taxon>
        <taxon>Viridiplantae</taxon>
        <taxon>Chlorophyta</taxon>
        <taxon>core chlorophytes</taxon>
        <taxon>Chlorophyceae</taxon>
        <taxon>Chlorosarcinales</taxon>
        <taxon>Chlorosarcinaceae</taxon>
        <taxon>Chlorosarcinopsis</taxon>
    </lineage>
</organism>
<name>A0A5C2FSQ0_9CHLO</name>
<evidence type="ECO:0000256" key="3">
    <source>
        <dbReference type="SAM" id="Phobius"/>
    </source>
</evidence>
<proteinExistence type="predicted"/>
<feature type="compositionally biased region" description="Basic residues" evidence="2">
    <location>
        <begin position="2363"/>
        <end position="2373"/>
    </location>
</feature>
<keyword evidence="3" id="KW-1133">Transmembrane helix</keyword>
<keyword evidence="4" id="KW-0150">Chloroplast</keyword>
<feature type="transmembrane region" description="Helical" evidence="3">
    <location>
        <begin position="147"/>
        <end position="168"/>
    </location>
</feature>
<keyword evidence="1" id="KW-0175">Coiled coil</keyword>
<evidence type="ECO:0000256" key="1">
    <source>
        <dbReference type="SAM" id="Coils"/>
    </source>
</evidence>
<geneLocation type="chloroplast" evidence="4"/>
<feature type="transmembrane region" description="Helical" evidence="3">
    <location>
        <begin position="174"/>
        <end position="195"/>
    </location>
</feature>
<feature type="region of interest" description="Disordered" evidence="2">
    <location>
        <begin position="1083"/>
        <end position="1103"/>
    </location>
</feature>
<evidence type="ECO:0000256" key="2">
    <source>
        <dbReference type="SAM" id="MobiDB-lite"/>
    </source>
</evidence>
<keyword evidence="4" id="KW-0934">Plastid</keyword>
<evidence type="ECO:0000313" key="4">
    <source>
        <dbReference type="EMBL" id="QEP09185.1"/>
    </source>
</evidence>
<feature type="transmembrane region" description="Helical" evidence="3">
    <location>
        <begin position="304"/>
        <end position="328"/>
    </location>
</feature>
<feature type="transmembrane region" description="Helical" evidence="3">
    <location>
        <begin position="254"/>
        <end position="283"/>
    </location>
</feature>
<reference evidence="4" key="1">
    <citation type="submission" date="2019-06" db="EMBL/GenBank/DDBJ databases">
        <authorList>
            <person name="Khani Juy-Abad F."/>
            <person name="Mohammadi P."/>
            <person name="Zarrabi M."/>
        </authorList>
    </citation>
    <scope>NUCLEOTIDE SEQUENCE</scope>
</reference>
<feature type="region of interest" description="Disordered" evidence="2">
    <location>
        <begin position="2321"/>
        <end position="2374"/>
    </location>
</feature>
<accession>A0A5C2FSQ0</accession>
<gene>
    <name evidence="4" type="primary">ycf1</name>
</gene>
<feature type="transmembrane region" description="Helical" evidence="3">
    <location>
        <begin position="215"/>
        <end position="234"/>
    </location>
</feature>
<sequence length="2419" mass="282589">MIPILSLVTSVKDYLEVVHKFVELGDPNSMNINYTELGSIITFFLITIKNVVVDFLSLSWLKNIWSLPIIIPDISSAMISEISILDGYFHNAFNFLDTPISYGNQNSLVSCVEKLIIGLINSFFLFLPTSTAHIITLRRFVMQGLDAGYISGLGTIAGNLLWLASIIFGWRFFVIPWLSLDIFRYVLGFILLVKYMWDSYNERRMVLEDVSKRKIFLLNFLLAITEQTSIYPFISNLSISPEASILESFPTDTYTQFIFVHFAYLLGIALGSLSLLHFTCWFWENPAFKLYMWVISSFKVPSSFYHKVLNFTFLYLTMLSAISSIPYYGLDYTITNPLGYVNDDRIIQDKVVLETSFLGSKASDRNTRRNRGRHGRRERWKRRIRKYRTFDASLYDQGIYDLFTIEDLNYGFDRFWLRRKLRNHRVRFRFFPGPWMRSFKKQLAKPRLESYTGPRIEFFRILFEQVYHPSFHAYSSGRGVEQKKQSFSFKDKSTPASGKAPSGRSEAAISTNLNTTLLNSTLLLPNNSLSGNTQSQSSLYSRFLQKDSTSPLLLSESPKEQNIKIQNHLIQQNLQKSTLRKFVRKLDNRLKKSLIVQSSQKASLFEQLGEKATLSQVAGAEQSASNNNFVLTPQYQKPVFSKQWKTLVPFSKISSAPKGKDSDNFFKNVLSRKEKSGFETNLYLNTVHSATNPQKIKEKTYLFDSLSSKDEQQKVETFKINEINDSIKKQNARKNLSKKDLQILRYRSLLLGNSDTKNEQSPQRRSASALELSKNVASSVNTNKYNNESLTLLHPLKFYLQREAGLNRKLRYYSPNIYRKFSVENNAPYFRVMMRRYFYNYKPTLRWERTMKVASLRKARRKTARIPRKLQYIDNYAGFVKGEERRTDKRSVGSSISANNEMPSQNPASLTVNMASLQKPTYNYSVVSKRASRYRYQIYKDVLQHWYYSPFNRLLLKFDVDNFIRRQPNAHFLNQKEENLLHLRRFLLSEHYNTLRWYTNMEHYRSMKTNLNGSTKSFSSRAYNQQFSGTFKKIRHLFAITPSQGNVVLKFDQPLYNEFPNNSTNPLENSLIIHEELLGSPDLSSSLPRPGSSSKDKAQKSTVFEATDPVRSLSAGEDLLSQSQNIVRNYLIKARPIREEYIKQLLNEKNYTQLTQFIYKGFKTRGDQPVTSQRLLNNQEKEYLLTASEKETEKQLRNFKLTDKQFIEDLYLTFLKKWKRRVNDQEALKNYLTRRMEKREKRKQKKERQLLNKLKKLEVWAVSLNSNKNQTPSSLTKAPLLSAVGKPVDNKNNEELLTSGLQKAIFDGVYALEKNKETSSDKKYMSLAFREESQTEKNLWKALVLSKIQSGQKPSVFEAPTSELKNVKGLEFKEKSTLQDLALRFKNLKFAKKQKVLKDIKTSTIQLSQILQTEKSSVSLSQQNTQSQILNKQKAIVNKVRLIYSSFQNQLSTYLGLNKMTSLFKEAKRKSLKDWRKKERALGKQKRSRKEFKLLNKKTEFNSTFLDRNEMELALQTSNPLRKKRIMDNIESTDVKLDLDKEFNEQKRGFSFKRKRSPQRRSRVRRNRGVFKKRTLTDSLKKDFKNFYKDLKQSAFDVSQKELQGNTGEAKLLLDKINKNIFALKTPIFIRDTDSVVSATSKQESEKEVLPLKQRKAKQRKQRYWKQKRAKYSQKRRKYRKRRRYAIGKIRSLSKQFKRIKNKVEIQNWWWKQFIPSIQASTEALWQIENDKLIQQKLSQLSSSDILERDQISKAGLFNNSSDLANSLQVGNRDFKPLALPETIRLKEEYLQNKNLSFEKSSLLSSFGGRSELLLRDSANNSTIQKSQIFEESTSNQSLEKAANSSNFGVVNKLYENLFINRDANFARGTSEFKDFTVPNTGLPFYAGWDESLRKFVVTNRLLSRKEAGYEIQPRFSLPRVETLKNDSSILENSSLQFNLAPLQGMNAATTLYWQIPFTTYDPDQFFALGMDGFSPIGWRKFLFRHSILKTWLNSLSYGGNSTSKESVNEQDSNNNLLDKKSLVVRNAVSQSAKSGKQFLNNSLNNVPSLISLLQNQKNSLPYKENRTFDAKNISRRLKKRYRRVKKHPRTPVWFPSGPLLNQVLPVHYIYVFYKRARLPRDRYLKRRLLKIKDFNIQNKNKTLLSQSVIEDTDAKSNVTKQPETLERLKALINTNPEYFNYDFTLRKRLKPKRKYHLKRDYYSSNVVIPRRFKFMGQSLLAPSVHTNAQELTMKWRPVSSLKLNKPIFDLVNEQKLLRSKQRRKELSSKQQQPNLRVKQLRRRVQRQILRSVWRYRPRAGGFVWPGDYLKLEQVKAPKLQPSPLVTPNEDNIDQKTRRSGNVSLPKAETQSSTAFGRSTTTRSKKQKRKKKRTLVEWQIQPKKYLYEKHNLKVLKRKLEKAQRFDKINLKVKELNYKL</sequence>
<keyword evidence="3" id="KW-0812">Transmembrane</keyword>
<feature type="compositionally biased region" description="Low complexity" evidence="2">
    <location>
        <begin position="1083"/>
        <end position="1093"/>
    </location>
</feature>
<feature type="coiled-coil region" evidence="1">
    <location>
        <begin position="1228"/>
        <end position="1256"/>
    </location>
</feature>
<keyword evidence="3" id="KW-0472">Membrane</keyword>